<dbReference type="Gene3D" id="3.40.390.10">
    <property type="entry name" value="Collagenase (Catalytic Domain)"/>
    <property type="match status" value="2"/>
</dbReference>
<feature type="domain" description="Peptidase M13 C-terminal" evidence="1">
    <location>
        <begin position="203"/>
        <end position="302"/>
    </location>
</feature>
<dbReference type="AlphaFoldDB" id="A0A9D4PVZ7"/>
<dbReference type="PROSITE" id="PS51885">
    <property type="entry name" value="NEPRILYSIN"/>
    <property type="match status" value="1"/>
</dbReference>
<dbReference type="InterPro" id="IPR042089">
    <property type="entry name" value="Peptidase_M13_dom_2"/>
</dbReference>
<dbReference type="SUPFAM" id="SSF55486">
    <property type="entry name" value="Metalloproteases ('zincins'), catalytic domain"/>
    <property type="match status" value="1"/>
</dbReference>
<dbReference type="GO" id="GO:0005886">
    <property type="term" value="C:plasma membrane"/>
    <property type="evidence" value="ECO:0007669"/>
    <property type="project" value="TreeGrafter"/>
</dbReference>
<protein>
    <recommendedName>
        <fullName evidence="1">Peptidase M13 C-terminal domain-containing protein</fullName>
    </recommendedName>
</protein>
<dbReference type="EMBL" id="JABSTV010001250">
    <property type="protein sequence ID" value="KAH7956174.1"/>
    <property type="molecule type" value="Genomic_DNA"/>
</dbReference>
<accession>A0A9D4PVZ7</accession>
<reference evidence="2" key="2">
    <citation type="submission" date="2021-09" db="EMBL/GenBank/DDBJ databases">
        <authorList>
            <person name="Jia N."/>
            <person name="Wang J."/>
            <person name="Shi W."/>
            <person name="Du L."/>
            <person name="Sun Y."/>
            <person name="Zhan W."/>
            <person name="Jiang J."/>
            <person name="Wang Q."/>
            <person name="Zhang B."/>
            <person name="Ji P."/>
            <person name="Sakyi L.B."/>
            <person name="Cui X."/>
            <person name="Yuan T."/>
            <person name="Jiang B."/>
            <person name="Yang W."/>
            <person name="Lam T.T.-Y."/>
            <person name="Chang Q."/>
            <person name="Ding S."/>
            <person name="Wang X."/>
            <person name="Zhu J."/>
            <person name="Ruan X."/>
            <person name="Zhao L."/>
            <person name="Wei J."/>
            <person name="Que T."/>
            <person name="Du C."/>
            <person name="Cheng J."/>
            <person name="Dai P."/>
            <person name="Han X."/>
            <person name="Huang E."/>
            <person name="Gao Y."/>
            <person name="Liu J."/>
            <person name="Shao H."/>
            <person name="Ye R."/>
            <person name="Li L."/>
            <person name="Wei W."/>
            <person name="Wang X."/>
            <person name="Wang C."/>
            <person name="Huo Q."/>
            <person name="Li W."/>
            <person name="Guo W."/>
            <person name="Chen H."/>
            <person name="Chen S."/>
            <person name="Zhou L."/>
            <person name="Zhou L."/>
            <person name="Ni X."/>
            <person name="Tian J."/>
            <person name="Zhou Y."/>
            <person name="Sheng Y."/>
            <person name="Liu T."/>
            <person name="Pan Y."/>
            <person name="Xia L."/>
            <person name="Li J."/>
            <person name="Zhao F."/>
            <person name="Cao W."/>
        </authorList>
    </citation>
    <scope>NUCLEOTIDE SEQUENCE</scope>
    <source>
        <strain evidence="2">Rsan-2018</strain>
        <tissue evidence="2">Larvae</tissue>
    </source>
</reference>
<evidence type="ECO:0000313" key="2">
    <source>
        <dbReference type="EMBL" id="KAH7956174.1"/>
    </source>
</evidence>
<evidence type="ECO:0000259" key="1">
    <source>
        <dbReference type="Pfam" id="PF01431"/>
    </source>
</evidence>
<gene>
    <name evidence="2" type="ORF">HPB52_006655</name>
</gene>
<evidence type="ECO:0000313" key="3">
    <source>
        <dbReference type="Proteomes" id="UP000821837"/>
    </source>
</evidence>
<dbReference type="InterPro" id="IPR000718">
    <property type="entry name" value="Peptidase_M13"/>
</dbReference>
<sequence>MLSGTIRGLGHMTDPHVTPAKWSTVFAKYTSNTYNGSNTIAYQKYVLDILVDLINHHSVGVEGLRYLIAWSMFRQLVRYTEPTLLLGKKTAREACYDEVLEVMKLAVVSPFLQTTPLPDVLPNRFFASWRKALSLSRHQQWADQHTWLYDEAEVDAEYSVHFNSIIIPTAMLQPPFFFFDSPPALNYGGIGTLRMRSEQEMVNDTLDSENLADFVGTLTAYAAFASLPPPERDIELSGLNMTAEQIFFISRCVQWCEQEPLIGDRYAPSRSRCLVPLMNMPQFSAAFACPSGTPMNPRKKCTFW</sequence>
<dbReference type="InterPro" id="IPR018497">
    <property type="entry name" value="Peptidase_M13_C"/>
</dbReference>
<dbReference type="GO" id="GO:0016485">
    <property type="term" value="P:protein processing"/>
    <property type="evidence" value="ECO:0007669"/>
    <property type="project" value="TreeGrafter"/>
</dbReference>
<feature type="domain" description="Peptidase M13 C-terminal" evidence="1">
    <location>
        <begin position="156"/>
        <end position="193"/>
    </location>
</feature>
<dbReference type="Proteomes" id="UP000821837">
    <property type="component" value="Unassembled WGS sequence"/>
</dbReference>
<dbReference type="Pfam" id="PF01431">
    <property type="entry name" value="Peptidase_M13"/>
    <property type="match status" value="2"/>
</dbReference>
<dbReference type="GO" id="GO:0004222">
    <property type="term" value="F:metalloendopeptidase activity"/>
    <property type="evidence" value="ECO:0007669"/>
    <property type="project" value="InterPro"/>
</dbReference>
<dbReference type="PANTHER" id="PTHR11733:SF241">
    <property type="entry name" value="GH26575P-RELATED"/>
    <property type="match status" value="1"/>
</dbReference>
<name>A0A9D4PVZ7_RHISA</name>
<comment type="caution">
    <text evidence="2">The sequence shown here is derived from an EMBL/GenBank/DDBJ whole genome shotgun (WGS) entry which is preliminary data.</text>
</comment>
<proteinExistence type="predicted"/>
<dbReference type="PRINTS" id="PR00786">
    <property type="entry name" value="NEPRILYSIN"/>
</dbReference>
<reference evidence="2" key="1">
    <citation type="journal article" date="2020" name="Cell">
        <title>Large-Scale Comparative Analyses of Tick Genomes Elucidate Their Genetic Diversity and Vector Capacities.</title>
        <authorList>
            <consortium name="Tick Genome and Microbiome Consortium (TIGMIC)"/>
            <person name="Jia N."/>
            <person name="Wang J."/>
            <person name="Shi W."/>
            <person name="Du L."/>
            <person name="Sun Y."/>
            <person name="Zhan W."/>
            <person name="Jiang J.F."/>
            <person name="Wang Q."/>
            <person name="Zhang B."/>
            <person name="Ji P."/>
            <person name="Bell-Sakyi L."/>
            <person name="Cui X.M."/>
            <person name="Yuan T.T."/>
            <person name="Jiang B.G."/>
            <person name="Yang W.F."/>
            <person name="Lam T.T."/>
            <person name="Chang Q.C."/>
            <person name="Ding S.J."/>
            <person name="Wang X.J."/>
            <person name="Zhu J.G."/>
            <person name="Ruan X.D."/>
            <person name="Zhao L."/>
            <person name="Wei J.T."/>
            <person name="Ye R.Z."/>
            <person name="Que T.C."/>
            <person name="Du C.H."/>
            <person name="Zhou Y.H."/>
            <person name="Cheng J.X."/>
            <person name="Dai P.F."/>
            <person name="Guo W.B."/>
            <person name="Han X.H."/>
            <person name="Huang E.J."/>
            <person name="Li L.F."/>
            <person name="Wei W."/>
            <person name="Gao Y.C."/>
            <person name="Liu J.Z."/>
            <person name="Shao H.Z."/>
            <person name="Wang X."/>
            <person name="Wang C.C."/>
            <person name="Yang T.C."/>
            <person name="Huo Q.B."/>
            <person name="Li W."/>
            <person name="Chen H.Y."/>
            <person name="Chen S.E."/>
            <person name="Zhou L.G."/>
            <person name="Ni X.B."/>
            <person name="Tian J.H."/>
            <person name="Sheng Y."/>
            <person name="Liu T."/>
            <person name="Pan Y.S."/>
            <person name="Xia L.Y."/>
            <person name="Li J."/>
            <person name="Zhao F."/>
            <person name="Cao W.C."/>
        </authorList>
    </citation>
    <scope>NUCLEOTIDE SEQUENCE</scope>
    <source>
        <strain evidence="2">Rsan-2018</strain>
    </source>
</reference>
<dbReference type="InterPro" id="IPR024079">
    <property type="entry name" value="MetalloPept_cat_dom_sf"/>
</dbReference>
<organism evidence="2 3">
    <name type="scientific">Rhipicephalus sanguineus</name>
    <name type="common">Brown dog tick</name>
    <name type="synonym">Ixodes sanguineus</name>
    <dbReference type="NCBI Taxonomy" id="34632"/>
    <lineage>
        <taxon>Eukaryota</taxon>
        <taxon>Metazoa</taxon>
        <taxon>Ecdysozoa</taxon>
        <taxon>Arthropoda</taxon>
        <taxon>Chelicerata</taxon>
        <taxon>Arachnida</taxon>
        <taxon>Acari</taxon>
        <taxon>Parasitiformes</taxon>
        <taxon>Ixodida</taxon>
        <taxon>Ixodoidea</taxon>
        <taxon>Ixodidae</taxon>
        <taxon>Rhipicephalinae</taxon>
        <taxon>Rhipicephalus</taxon>
        <taxon>Rhipicephalus</taxon>
    </lineage>
</organism>
<dbReference type="Gene3D" id="1.10.1380.10">
    <property type="entry name" value="Neutral endopeptidase , domain2"/>
    <property type="match status" value="1"/>
</dbReference>
<keyword evidence="3" id="KW-1185">Reference proteome</keyword>
<dbReference type="PANTHER" id="PTHR11733">
    <property type="entry name" value="ZINC METALLOPROTEASE FAMILY M13 NEPRILYSIN-RELATED"/>
    <property type="match status" value="1"/>
</dbReference>
<dbReference type="VEuPathDB" id="VectorBase:RSAN_032334"/>